<name>A0ABX6MBF2_9BURK</name>
<protein>
    <recommendedName>
        <fullName evidence="3">SIR2-like domain-containing protein</fullName>
    </recommendedName>
</protein>
<reference evidence="1 2" key="1">
    <citation type="submission" date="2020-04" db="EMBL/GenBank/DDBJ databases">
        <title>Genome sequencing of novel species.</title>
        <authorList>
            <person name="Heo J."/>
            <person name="Kim S.-J."/>
            <person name="Kim J.-S."/>
            <person name="Hong S.-B."/>
            <person name="Kwon S.-W."/>
        </authorList>
    </citation>
    <scope>NUCLEOTIDE SEQUENCE [LARGE SCALE GENOMIC DNA]</scope>
    <source>
        <strain evidence="1 2">AF9R3</strain>
    </source>
</reference>
<gene>
    <name evidence="1" type="ORF">HH213_17125</name>
</gene>
<dbReference type="EMBL" id="CP051684">
    <property type="protein sequence ID" value="QJD91656.1"/>
    <property type="molecule type" value="Genomic_DNA"/>
</dbReference>
<organism evidence="1 2">
    <name type="scientific">Duganella dendranthematis</name>
    <dbReference type="NCBI Taxonomy" id="2728021"/>
    <lineage>
        <taxon>Bacteria</taxon>
        <taxon>Pseudomonadati</taxon>
        <taxon>Pseudomonadota</taxon>
        <taxon>Betaproteobacteria</taxon>
        <taxon>Burkholderiales</taxon>
        <taxon>Oxalobacteraceae</taxon>
        <taxon>Telluria group</taxon>
        <taxon>Duganella</taxon>
    </lineage>
</organism>
<evidence type="ECO:0000313" key="2">
    <source>
        <dbReference type="Proteomes" id="UP000503117"/>
    </source>
</evidence>
<proteinExistence type="predicted"/>
<accession>A0ABX6MBF2</accession>
<sequence length="309" mass="34791">MQKNIGLFLGAGASYEAGMPLVWELTQEIRTWLTPEKLRQFNVGWREQGGGHPDEVINSFIDILQRADVHYESLLGFLQVQFRRPGANSQHYHSLYSWLVQTVYYKLYFRHVQNLPFFEKHLPFYSGIKVLAEQNNPLWVFSLNHDLVLEALAAQFDIPIHSGFSNRTISLPCRASHGGIVGAIQAEVLSEVELKSGTSMFQTTGFRGINLLKIHGALDVFTYNDGNDLLKILPNEASAKSVLESLRAVNEDLFFPESSSPNGRVNVQNEIAYADALGEMQFLRRTILAGAYKFDKRHGQVLPNVLGPV</sequence>
<dbReference type="Proteomes" id="UP000503117">
    <property type="component" value="Chromosome"/>
</dbReference>
<evidence type="ECO:0000313" key="1">
    <source>
        <dbReference type="EMBL" id="QJD91656.1"/>
    </source>
</evidence>
<evidence type="ECO:0008006" key="3">
    <source>
        <dbReference type="Google" id="ProtNLM"/>
    </source>
</evidence>
<dbReference type="RefSeq" id="WP_169113008.1">
    <property type="nucleotide sequence ID" value="NZ_CP051684.1"/>
</dbReference>
<keyword evidence="2" id="KW-1185">Reference proteome</keyword>